<name>A0A2A4K1G6_HELVI</name>
<dbReference type="InterPro" id="IPR040111">
    <property type="entry name" value="ODAD4"/>
</dbReference>
<feature type="repeat" description="TPR" evidence="9">
    <location>
        <begin position="182"/>
        <end position="215"/>
    </location>
</feature>
<evidence type="ECO:0000256" key="9">
    <source>
        <dbReference type="PROSITE-ProRule" id="PRU00339"/>
    </source>
</evidence>
<keyword evidence="6" id="KW-0966">Cell projection</keyword>
<dbReference type="PROSITE" id="PS50005">
    <property type="entry name" value="TPR"/>
    <property type="match status" value="2"/>
</dbReference>
<keyword evidence="5" id="KW-0206">Cytoskeleton</keyword>
<dbReference type="PANTHER" id="PTHR23040">
    <property type="match status" value="1"/>
</dbReference>
<feature type="compositionally biased region" description="Basic residues" evidence="10">
    <location>
        <begin position="122"/>
        <end position="135"/>
    </location>
</feature>
<keyword evidence="2" id="KW-0963">Cytoplasm</keyword>
<protein>
    <recommendedName>
        <fullName evidence="7">Outer dynein arm-docking complex subunit 4</fullName>
    </recommendedName>
    <alternativeName>
        <fullName evidence="8">Tetratricopeptide repeat protein 25</fullName>
    </alternativeName>
</protein>
<feature type="region of interest" description="Disordered" evidence="10">
    <location>
        <begin position="1"/>
        <end position="36"/>
    </location>
</feature>
<evidence type="ECO:0000256" key="4">
    <source>
        <dbReference type="ARBA" id="ARBA00022803"/>
    </source>
</evidence>
<keyword evidence="4 9" id="KW-0802">TPR repeat</keyword>
<evidence type="ECO:0000256" key="5">
    <source>
        <dbReference type="ARBA" id="ARBA00023212"/>
    </source>
</evidence>
<dbReference type="InterPro" id="IPR019734">
    <property type="entry name" value="TPR_rpt"/>
</dbReference>
<dbReference type="AlphaFoldDB" id="A0A2A4K1G6"/>
<reference evidence="11" key="1">
    <citation type="submission" date="2017-09" db="EMBL/GenBank/DDBJ databases">
        <title>Contemporary evolution of a Lepidopteran species, Heliothis virescens, in response to modern agricultural practices.</title>
        <authorList>
            <person name="Fritz M.L."/>
            <person name="Deyonke A.M."/>
            <person name="Papanicolaou A."/>
            <person name="Micinski S."/>
            <person name="Westbrook J."/>
            <person name="Gould F."/>
        </authorList>
    </citation>
    <scope>NUCLEOTIDE SEQUENCE [LARGE SCALE GENOMIC DNA]</scope>
    <source>
        <strain evidence="11">HvINT-</strain>
        <tissue evidence="11">Whole body</tissue>
    </source>
</reference>
<comment type="caution">
    <text evidence="11">The sequence shown here is derived from an EMBL/GenBank/DDBJ whole genome shotgun (WGS) entry which is preliminary data.</text>
</comment>
<dbReference type="SUPFAM" id="SSF48452">
    <property type="entry name" value="TPR-like"/>
    <property type="match status" value="1"/>
</dbReference>
<evidence type="ECO:0000313" key="11">
    <source>
        <dbReference type="EMBL" id="PCG77472.1"/>
    </source>
</evidence>
<dbReference type="PANTHER" id="PTHR23040:SF1">
    <property type="entry name" value="OUTER DYNEIN ARM-DOCKING COMPLEX SUBUNIT 4"/>
    <property type="match status" value="1"/>
</dbReference>
<dbReference type="STRING" id="7102.A0A2A4K1G6"/>
<dbReference type="InterPro" id="IPR011990">
    <property type="entry name" value="TPR-like_helical_dom_sf"/>
</dbReference>
<evidence type="ECO:0000256" key="10">
    <source>
        <dbReference type="SAM" id="MobiDB-lite"/>
    </source>
</evidence>
<evidence type="ECO:0000256" key="1">
    <source>
        <dbReference type="ARBA" id="ARBA00004430"/>
    </source>
</evidence>
<evidence type="ECO:0000256" key="8">
    <source>
        <dbReference type="ARBA" id="ARBA00034143"/>
    </source>
</evidence>
<keyword evidence="3" id="KW-0677">Repeat</keyword>
<feature type="repeat" description="TPR" evidence="9">
    <location>
        <begin position="216"/>
        <end position="249"/>
    </location>
</feature>
<evidence type="ECO:0000256" key="2">
    <source>
        <dbReference type="ARBA" id="ARBA00022490"/>
    </source>
</evidence>
<sequence length="521" mass="58853">MVRGKEPELPITNPVEAKKHRDEATGHIKNGNYDRGLNSLNKASRVMDFDNAKAQARSILGPTKDAEFLQSFVRVGIGDEEEETPVQKASISKRAPQSAEKGREDAEDLKQAIKERKESIKPRKKWKRKPKRERRRREEELYTDKDRAAAVVMGSKDIKQSLNLKDKAERSSALQLPVEADAGTLLALARAEMMRERYRTAVLFVNKAIELAPDEKAAYVSRSKCYLLLGEPRSALMDAEAALKLDPKDAKALLRKAEALYYCGEFEMSLVHYHRGLRARPDLNDFRLGVQKAQEAIENTIGSVKVVKKAAKKRSKSARPVLGQLNSDKLYLENLLKNPDLAIADKKNDDANCLNHAQIKACEAVFSPDAMKTSCCTPMNQFVQRIRDCQRKSDSSIFSCDVSKCVVKVYGITTNHKIDEKKCRALLTRLTKEDPASEPLNNMIQQNCLHGQYKQYVTSDFTCDTMKYQVCAYVNYLLGCVKFNKTPKICRKLAKNVKTCKPVLAQYLKKINSNRCHKCDG</sequence>
<organism evidence="11">
    <name type="scientific">Heliothis virescens</name>
    <name type="common">Tobacco budworm moth</name>
    <dbReference type="NCBI Taxonomy" id="7102"/>
    <lineage>
        <taxon>Eukaryota</taxon>
        <taxon>Metazoa</taxon>
        <taxon>Ecdysozoa</taxon>
        <taxon>Arthropoda</taxon>
        <taxon>Hexapoda</taxon>
        <taxon>Insecta</taxon>
        <taxon>Pterygota</taxon>
        <taxon>Neoptera</taxon>
        <taxon>Endopterygota</taxon>
        <taxon>Lepidoptera</taxon>
        <taxon>Glossata</taxon>
        <taxon>Ditrysia</taxon>
        <taxon>Noctuoidea</taxon>
        <taxon>Noctuidae</taxon>
        <taxon>Heliothinae</taxon>
        <taxon>Heliothis</taxon>
    </lineage>
</organism>
<accession>A0A2A4K1G6</accession>
<dbReference type="GO" id="GO:0005930">
    <property type="term" value="C:axoneme"/>
    <property type="evidence" value="ECO:0007669"/>
    <property type="project" value="UniProtKB-SubCell"/>
</dbReference>
<dbReference type="SMART" id="SM00028">
    <property type="entry name" value="TPR"/>
    <property type="match status" value="4"/>
</dbReference>
<evidence type="ECO:0000256" key="6">
    <source>
        <dbReference type="ARBA" id="ARBA00023273"/>
    </source>
</evidence>
<evidence type="ECO:0000256" key="7">
    <source>
        <dbReference type="ARBA" id="ARBA00034139"/>
    </source>
</evidence>
<feature type="region of interest" description="Disordered" evidence="10">
    <location>
        <begin position="80"/>
        <end position="140"/>
    </location>
</feature>
<proteinExistence type="predicted"/>
<comment type="subcellular location">
    <subcellularLocation>
        <location evidence="1">Cytoplasm</location>
        <location evidence="1">Cytoskeleton</location>
        <location evidence="1">Cilium axoneme</location>
    </subcellularLocation>
</comment>
<feature type="compositionally biased region" description="Basic and acidic residues" evidence="10">
    <location>
        <begin position="100"/>
        <end position="121"/>
    </location>
</feature>
<dbReference type="EMBL" id="NWSH01000324">
    <property type="protein sequence ID" value="PCG77472.1"/>
    <property type="molecule type" value="Genomic_DNA"/>
</dbReference>
<dbReference type="Gene3D" id="1.25.40.10">
    <property type="entry name" value="Tetratricopeptide repeat domain"/>
    <property type="match status" value="1"/>
</dbReference>
<feature type="compositionally biased region" description="Basic and acidic residues" evidence="10">
    <location>
        <begin position="16"/>
        <end position="26"/>
    </location>
</feature>
<evidence type="ECO:0000256" key="3">
    <source>
        <dbReference type="ARBA" id="ARBA00022737"/>
    </source>
</evidence>
<gene>
    <name evidence="11" type="ORF">B5V51_7308</name>
</gene>